<keyword evidence="4 8" id="KW-0418">Kinase</keyword>
<comment type="caution">
    <text evidence="8">The sequence shown here is derived from an EMBL/GenBank/DDBJ whole genome shotgun (WGS) entry which is preliminary data.</text>
</comment>
<dbReference type="PROSITE" id="PS50109">
    <property type="entry name" value="HIS_KIN"/>
    <property type="match status" value="1"/>
</dbReference>
<evidence type="ECO:0000313" key="9">
    <source>
        <dbReference type="Proteomes" id="UP000723714"/>
    </source>
</evidence>
<comment type="catalytic activity">
    <reaction evidence="1">
        <text>ATP + protein L-histidine = ADP + protein N-phospho-L-histidine.</text>
        <dbReference type="EC" id="2.7.13.3"/>
    </reaction>
</comment>
<keyword evidence="3" id="KW-0808">Transferase</keyword>
<dbReference type="GO" id="GO:0016301">
    <property type="term" value="F:kinase activity"/>
    <property type="evidence" value="ECO:0007669"/>
    <property type="project" value="UniProtKB-KW"/>
</dbReference>
<protein>
    <recommendedName>
        <fullName evidence="2">histidine kinase</fullName>
        <ecNumber evidence="2">2.7.13.3</ecNumber>
    </recommendedName>
</protein>
<dbReference type="Proteomes" id="UP000723714">
    <property type="component" value="Unassembled WGS sequence"/>
</dbReference>
<keyword evidence="6" id="KW-0812">Transmembrane</keyword>
<keyword evidence="6" id="KW-1133">Transmembrane helix</keyword>
<dbReference type="Pfam" id="PF02518">
    <property type="entry name" value="HATPase_c"/>
    <property type="match status" value="1"/>
</dbReference>
<feature type="transmembrane region" description="Helical" evidence="6">
    <location>
        <begin position="12"/>
        <end position="30"/>
    </location>
</feature>
<dbReference type="PANTHER" id="PTHR43711:SF28">
    <property type="entry name" value="SENSOR HISTIDINE KINASE YXDK"/>
    <property type="match status" value="1"/>
</dbReference>
<keyword evidence="6" id="KW-0472">Membrane</keyword>
<dbReference type="InterPro" id="IPR005467">
    <property type="entry name" value="His_kinase_dom"/>
</dbReference>
<dbReference type="SMART" id="SM00388">
    <property type="entry name" value="HisKA"/>
    <property type="match status" value="1"/>
</dbReference>
<dbReference type="InterPro" id="IPR003594">
    <property type="entry name" value="HATPase_dom"/>
</dbReference>
<dbReference type="InterPro" id="IPR050736">
    <property type="entry name" value="Sensor_HK_Regulatory"/>
</dbReference>
<gene>
    <name evidence="8" type="ORF">HGO97_015540</name>
</gene>
<sequence length="441" mass="49599">MLNRLYKKLHLIFTGAVMLIITLIIGIVLMNDLKTEQMNENTLFQRMATLLIYQLEDHDQDMEASISPYEEKYSIFCLLRDSGGQPVYQSRIAFPTKADLLLERLEKQSGTQTALKSKTPPADGFGKAAATTQQGVFEIEGTSNDRYWGIPAQIASKSGDVYDLTLLYQQKNVWEQLKGHLIFYAVVWFTSLACVVFISHLLLKKALEPTERALKSQKEFVASASHELKSPLAVLLVNLDLIDGLGIDDSRLKKAVRTMDNECMRMSRLVKDMLLLASSDAGTWTLNQSSVDIDTLLITLYETYELLCQKKGISLSLDLSDCSYPVLYTDRERLMQILNIYMDNSLQHSKKQADIQIKAEFTGKTITFYVIDHGQGIAKEDKPFIFDRFYCADKAHADKTHFGLGLSIAKELAKMLHGQVGVKDTEGGGATFFVAFPLKTK</sequence>
<dbReference type="Pfam" id="PF00512">
    <property type="entry name" value="HisKA"/>
    <property type="match status" value="1"/>
</dbReference>
<dbReference type="RefSeq" id="WP_216243527.1">
    <property type="nucleotide sequence ID" value="NZ_JABACJ020000016.1"/>
</dbReference>
<evidence type="ECO:0000256" key="2">
    <source>
        <dbReference type="ARBA" id="ARBA00012438"/>
    </source>
</evidence>
<accession>A0ABS6D6I8</accession>
<dbReference type="SMART" id="SM00387">
    <property type="entry name" value="HATPase_c"/>
    <property type="match status" value="1"/>
</dbReference>
<proteinExistence type="predicted"/>
<evidence type="ECO:0000256" key="6">
    <source>
        <dbReference type="SAM" id="Phobius"/>
    </source>
</evidence>
<dbReference type="EC" id="2.7.13.3" evidence="2"/>
<dbReference type="InterPro" id="IPR003661">
    <property type="entry name" value="HisK_dim/P_dom"/>
</dbReference>
<keyword evidence="9" id="KW-1185">Reference proteome</keyword>
<evidence type="ECO:0000313" key="8">
    <source>
        <dbReference type="EMBL" id="MBU3877218.1"/>
    </source>
</evidence>
<evidence type="ECO:0000256" key="1">
    <source>
        <dbReference type="ARBA" id="ARBA00000085"/>
    </source>
</evidence>
<organism evidence="8 9">
    <name type="scientific">Faecalicatena faecalis</name>
    <dbReference type="NCBI Taxonomy" id="2726362"/>
    <lineage>
        <taxon>Bacteria</taxon>
        <taxon>Bacillati</taxon>
        <taxon>Bacillota</taxon>
        <taxon>Clostridia</taxon>
        <taxon>Lachnospirales</taxon>
        <taxon>Lachnospiraceae</taxon>
        <taxon>Faecalicatena</taxon>
    </lineage>
</organism>
<evidence type="ECO:0000256" key="5">
    <source>
        <dbReference type="ARBA" id="ARBA00023012"/>
    </source>
</evidence>
<evidence type="ECO:0000256" key="4">
    <source>
        <dbReference type="ARBA" id="ARBA00022777"/>
    </source>
</evidence>
<keyword evidence="5" id="KW-0902">Two-component regulatory system</keyword>
<dbReference type="CDD" id="cd00082">
    <property type="entry name" value="HisKA"/>
    <property type="match status" value="1"/>
</dbReference>
<reference evidence="8 9" key="1">
    <citation type="submission" date="2021-06" db="EMBL/GenBank/DDBJ databases">
        <title>Faecalicatena sp. nov. isolated from porcine feces.</title>
        <authorList>
            <person name="Oh B.S."/>
            <person name="Lee J.H."/>
        </authorList>
    </citation>
    <scope>NUCLEOTIDE SEQUENCE [LARGE SCALE GENOMIC DNA]</scope>
    <source>
        <strain evidence="8 9">AGMB00832</strain>
    </source>
</reference>
<feature type="domain" description="Histidine kinase" evidence="7">
    <location>
        <begin position="223"/>
        <end position="440"/>
    </location>
</feature>
<dbReference type="PANTHER" id="PTHR43711">
    <property type="entry name" value="TWO-COMPONENT HISTIDINE KINASE"/>
    <property type="match status" value="1"/>
</dbReference>
<feature type="transmembrane region" description="Helical" evidence="6">
    <location>
        <begin position="181"/>
        <end position="203"/>
    </location>
</feature>
<dbReference type="EMBL" id="JABACJ020000016">
    <property type="protein sequence ID" value="MBU3877218.1"/>
    <property type="molecule type" value="Genomic_DNA"/>
</dbReference>
<evidence type="ECO:0000259" key="7">
    <source>
        <dbReference type="PROSITE" id="PS50109"/>
    </source>
</evidence>
<evidence type="ECO:0000256" key="3">
    <source>
        <dbReference type="ARBA" id="ARBA00022679"/>
    </source>
</evidence>
<name>A0ABS6D6I8_9FIRM</name>